<dbReference type="EMBL" id="BPVZ01000054">
    <property type="protein sequence ID" value="GKV19935.1"/>
    <property type="molecule type" value="Genomic_DNA"/>
</dbReference>
<evidence type="ECO:0000256" key="1">
    <source>
        <dbReference type="SAM" id="Phobius"/>
    </source>
</evidence>
<organism evidence="2 3">
    <name type="scientific">Rubroshorea leprosula</name>
    <dbReference type="NCBI Taxonomy" id="152421"/>
    <lineage>
        <taxon>Eukaryota</taxon>
        <taxon>Viridiplantae</taxon>
        <taxon>Streptophyta</taxon>
        <taxon>Embryophyta</taxon>
        <taxon>Tracheophyta</taxon>
        <taxon>Spermatophyta</taxon>
        <taxon>Magnoliopsida</taxon>
        <taxon>eudicotyledons</taxon>
        <taxon>Gunneridae</taxon>
        <taxon>Pentapetalae</taxon>
        <taxon>rosids</taxon>
        <taxon>malvids</taxon>
        <taxon>Malvales</taxon>
        <taxon>Dipterocarpaceae</taxon>
        <taxon>Rubroshorea</taxon>
    </lineage>
</organism>
<gene>
    <name evidence="2" type="ORF">SLEP1_g30131</name>
</gene>
<dbReference type="Proteomes" id="UP001054252">
    <property type="component" value="Unassembled WGS sequence"/>
</dbReference>
<keyword evidence="1" id="KW-0472">Membrane</keyword>
<name>A0AAV5K9A4_9ROSI</name>
<comment type="caution">
    <text evidence="2">The sequence shown here is derived from an EMBL/GenBank/DDBJ whole genome shotgun (WGS) entry which is preliminary data.</text>
</comment>
<proteinExistence type="predicted"/>
<evidence type="ECO:0000313" key="3">
    <source>
        <dbReference type="Proteomes" id="UP001054252"/>
    </source>
</evidence>
<keyword evidence="3" id="KW-1185">Reference proteome</keyword>
<dbReference type="AlphaFoldDB" id="A0AAV5K9A4"/>
<keyword evidence="1" id="KW-1133">Transmembrane helix</keyword>
<reference evidence="2 3" key="1">
    <citation type="journal article" date="2021" name="Commun. Biol.">
        <title>The genome of Shorea leprosula (Dipterocarpaceae) highlights the ecological relevance of drought in aseasonal tropical rainforests.</title>
        <authorList>
            <person name="Ng K.K.S."/>
            <person name="Kobayashi M.J."/>
            <person name="Fawcett J.A."/>
            <person name="Hatakeyama M."/>
            <person name="Paape T."/>
            <person name="Ng C.H."/>
            <person name="Ang C.C."/>
            <person name="Tnah L.H."/>
            <person name="Lee C.T."/>
            <person name="Nishiyama T."/>
            <person name="Sese J."/>
            <person name="O'Brien M.J."/>
            <person name="Copetti D."/>
            <person name="Mohd Noor M.I."/>
            <person name="Ong R.C."/>
            <person name="Putra M."/>
            <person name="Sireger I.Z."/>
            <person name="Indrioko S."/>
            <person name="Kosugi Y."/>
            <person name="Izuno A."/>
            <person name="Isagi Y."/>
            <person name="Lee S.L."/>
            <person name="Shimizu K.K."/>
        </authorList>
    </citation>
    <scope>NUCLEOTIDE SEQUENCE [LARGE SCALE GENOMIC DNA]</scope>
    <source>
        <strain evidence="2">214</strain>
    </source>
</reference>
<accession>A0AAV5K9A4</accession>
<keyword evidence="1" id="KW-0812">Transmembrane</keyword>
<evidence type="ECO:0000313" key="2">
    <source>
        <dbReference type="EMBL" id="GKV19935.1"/>
    </source>
</evidence>
<protein>
    <submittedName>
        <fullName evidence="2">Uncharacterized protein</fullName>
    </submittedName>
</protein>
<feature type="transmembrane region" description="Helical" evidence="1">
    <location>
        <begin position="22"/>
        <end position="44"/>
    </location>
</feature>
<sequence>MVAESPSEGCCVHKVSNSRPCLSWNILSILLGGLFSLSLLLPFARLWTRKEKEIAIVSHVVFLQDTVMAVGPKSNLPTKTDLFKRFQNCELRSVIIAGESLMSLDSLANGKNSGRIQCSLELPNAAAKETVTEKEH</sequence>